<accession>A0A059KQ58</accession>
<dbReference type="PANTHER" id="PTHR12131">
    <property type="entry name" value="ATP-DEPENDENT RNA AND DNA HELICASE"/>
    <property type="match status" value="1"/>
</dbReference>
<dbReference type="PATRIC" id="fig|1286631.3.peg.1027"/>
<dbReference type="SMART" id="SM00490">
    <property type="entry name" value="HELICc"/>
    <property type="match status" value="1"/>
</dbReference>
<dbReference type="InterPro" id="IPR014001">
    <property type="entry name" value="Helicase_ATP-bd"/>
</dbReference>
<dbReference type="GO" id="GO:0005524">
    <property type="term" value="F:ATP binding"/>
    <property type="evidence" value="ECO:0007669"/>
    <property type="project" value="UniProtKB-KW"/>
</dbReference>
<dbReference type="InterPro" id="IPR041082">
    <property type="entry name" value="Suv3_C_1"/>
</dbReference>
<dbReference type="Gene3D" id="1.20.58.1080">
    <property type="match status" value="1"/>
</dbReference>
<dbReference type="PROSITE" id="PS51192">
    <property type="entry name" value="HELICASE_ATP_BIND_1"/>
    <property type="match status" value="1"/>
</dbReference>
<evidence type="ECO:0000256" key="3">
    <source>
        <dbReference type="ARBA" id="ARBA00022806"/>
    </source>
</evidence>
<dbReference type="GO" id="GO:0016787">
    <property type="term" value="F:hydrolase activity"/>
    <property type="evidence" value="ECO:0007669"/>
    <property type="project" value="UniProtKB-KW"/>
</dbReference>
<dbReference type="Pfam" id="PF00271">
    <property type="entry name" value="Helicase_C"/>
    <property type="match status" value="1"/>
</dbReference>
<keyword evidence="3 7" id="KW-0347">Helicase</keyword>
<dbReference type="Gene3D" id="1.20.272.40">
    <property type="match status" value="1"/>
</dbReference>
<reference evidence="7 8" key="1">
    <citation type="journal article" date="2014" name="FEMS Microbiol. Ecol.">
        <title>Sphaerotilus natans encrusted with nanoball-shaped Fe(III) oxide minerals formed by nitrate-reducing mixotrophic Fe(II) oxidation.</title>
        <authorList>
            <person name="Park S."/>
            <person name="Kim D.H."/>
            <person name="Lee J.H."/>
            <person name="Hur H.G."/>
        </authorList>
    </citation>
    <scope>NUCLEOTIDE SEQUENCE [LARGE SCALE GENOMIC DNA]</scope>
    <source>
        <strain evidence="7 8">DSM 6575</strain>
    </source>
</reference>
<dbReference type="SUPFAM" id="SSF52540">
    <property type="entry name" value="P-loop containing nucleoside triphosphate hydrolases"/>
    <property type="match status" value="1"/>
</dbReference>
<dbReference type="Proteomes" id="UP000026714">
    <property type="component" value="Unassembled WGS sequence"/>
</dbReference>
<dbReference type="Pfam" id="PF22527">
    <property type="entry name" value="DEXQc_Suv3"/>
    <property type="match status" value="1"/>
</dbReference>
<dbReference type="InterPro" id="IPR055206">
    <property type="entry name" value="DEXQc_SUV3"/>
</dbReference>
<keyword evidence="4" id="KW-0067">ATP-binding</keyword>
<evidence type="ECO:0000256" key="2">
    <source>
        <dbReference type="ARBA" id="ARBA00022801"/>
    </source>
</evidence>
<dbReference type="PANTHER" id="PTHR12131:SF1">
    <property type="entry name" value="ATP-DEPENDENT RNA HELICASE SUPV3L1, MITOCHONDRIAL-RELATED"/>
    <property type="match status" value="1"/>
</dbReference>
<keyword evidence="2" id="KW-0378">Hydrolase</keyword>
<name>A0A059KQ58_9BURK</name>
<dbReference type="Gene3D" id="3.40.50.300">
    <property type="entry name" value="P-loop containing nucleotide triphosphate hydrolases"/>
    <property type="match status" value="2"/>
</dbReference>
<dbReference type="PROSITE" id="PS51194">
    <property type="entry name" value="HELICASE_CTER"/>
    <property type="match status" value="1"/>
</dbReference>
<dbReference type="eggNOG" id="COG4581">
    <property type="taxonomic scope" value="Bacteria"/>
</dbReference>
<dbReference type="Pfam" id="PF18147">
    <property type="entry name" value="Suv3_C_1"/>
    <property type="match status" value="1"/>
</dbReference>
<dbReference type="InterPro" id="IPR027417">
    <property type="entry name" value="P-loop_NTPase"/>
</dbReference>
<dbReference type="RefSeq" id="WP_081837984.1">
    <property type="nucleotide sequence ID" value="NZ_AZRA01000026.1"/>
</dbReference>
<dbReference type="InterPro" id="IPR050699">
    <property type="entry name" value="RNA-DNA_Helicase"/>
</dbReference>
<feature type="domain" description="Helicase C-terminal" evidence="6">
    <location>
        <begin position="391"/>
        <end position="566"/>
    </location>
</feature>
<keyword evidence="1" id="KW-0547">Nucleotide-binding</keyword>
<dbReference type="EMBL" id="AZRA01000026">
    <property type="protein sequence ID" value="KDB53364.1"/>
    <property type="molecule type" value="Genomic_DNA"/>
</dbReference>
<gene>
    <name evidence="7" type="ORF">X805_10400</name>
</gene>
<dbReference type="AlphaFoldDB" id="A0A059KQ58"/>
<evidence type="ECO:0000259" key="6">
    <source>
        <dbReference type="PROSITE" id="PS51194"/>
    </source>
</evidence>
<dbReference type="GO" id="GO:0004386">
    <property type="term" value="F:helicase activity"/>
    <property type="evidence" value="ECO:0007669"/>
    <property type="project" value="UniProtKB-KW"/>
</dbReference>
<proteinExistence type="predicted"/>
<evidence type="ECO:0000313" key="7">
    <source>
        <dbReference type="EMBL" id="KDB53364.1"/>
    </source>
</evidence>
<comment type="caution">
    <text evidence="7">The sequence shown here is derived from an EMBL/GenBank/DDBJ whole genome shotgun (WGS) entry which is preliminary data.</text>
</comment>
<sequence length="745" mass="82320">MATTTTTPRPLPQPRHAARIPAHIDPLALDRIRLAGYVLPQVVRPADMLEEGTPEPEAAMDRLGLILLQRGAAGQRPSRWIDPALIEEALRHLDAVGSGQTLRPLMTERAAVLDGLGVSRRLGAWEREARQGLTLPAGDMRLTVAYGQAVPAEAVWDFFRSGDRPALIQRLSALPGHPQAAELTTQLDALVERACAFADDQLGSLEAALQAECAQPQAAETLIAACQRAFERWVHRVHEQDTLEDLNDELAFQGYPDSFGQARRLQRQVTLFVGPPNSGKTYQAFERLAQAAKGAYLAPLRLLALEGRDRLAARGVPCSLRTGEENVPAADARVISSTIEMVDTNTPIEVAVIDEAQMIFDPSRGWAWTQAIVGVPAKELLIICSDYAVEALRNLLGLCGEQVTVRRFERKQQVELLPAPVSLHALKKGDAVVAFSRRDVLMLRDQASADGTPVSVIYGALPPEVRRREAERFAQGESQILIATDAIGMGLNLPVRRVLFSTLTKFDGQGDRSLTESEVHQIAGRAGRFGIHEEGFAGVLKEAEPTAMKQLRLLIQRSPKAPRHFKAPVAPNWWHIETIAERLGKNSLAEVLRVFVEQLQLDNSHFAVAELEQMLELAGEIDRVAAKLPLRQRFTYAQAPVDTRTAGQVAQFLEWVAHHARTGQAGPAWFLNDTDENSRLERMEQALRTCTLWLWLDLRFPGVYGEVDEVMDLRARLNDGIERALKAKRPLWQKRGGPGGGGRRR</sequence>
<dbReference type="InterPro" id="IPR001650">
    <property type="entry name" value="Helicase_C-like"/>
</dbReference>
<feature type="domain" description="Helicase ATP-binding" evidence="5">
    <location>
        <begin position="261"/>
        <end position="406"/>
    </location>
</feature>
<evidence type="ECO:0000256" key="4">
    <source>
        <dbReference type="ARBA" id="ARBA00022840"/>
    </source>
</evidence>
<protein>
    <submittedName>
        <fullName evidence="7">Helicase domain-containing protein</fullName>
    </submittedName>
</protein>
<evidence type="ECO:0000256" key="1">
    <source>
        <dbReference type="ARBA" id="ARBA00022741"/>
    </source>
</evidence>
<evidence type="ECO:0000313" key="8">
    <source>
        <dbReference type="Proteomes" id="UP000026714"/>
    </source>
</evidence>
<dbReference type="Pfam" id="PF12513">
    <property type="entry name" value="SUV3_C"/>
    <property type="match status" value="1"/>
</dbReference>
<evidence type="ECO:0000259" key="5">
    <source>
        <dbReference type="PROSITE" id="PS51192"/>
    </source>
</evidence>
<keyword evidence="8" id="KW-1185">Reference proteome</keyword>
<dbReference type="InterPro" id="IPR022192">
    <property type="entry name" value="SUV3_C"/>
</dbReference>
<dbReference type="CDD" id="cd18805">
    <property type="entry name" value="SF2_C_suv3"/>
    <property type="match status" value="1"/>
</dbReference>
<organism evidence="7 8">
    <name type="scientific">Sphaerotilus natans subsp. natans DSM 6575</name>
    <dbReference type="NCBI Taxonomy" id="1286631"/>
    <lineage>
        <taxon>Bacteria</taxon>
        <taxon>Pseudomonadati</taxon>
        <taxon>Pseudomonadota</taxon>
        <taxon>Betaproteobacteria</taxon>
        <taxon>Burkholderiales</taxon>
        <taxon>Sphaerotilaceae</taxon>
        <taxon>Sphaerotilus</taxon>
    </lineage>
</organism>
<dbReference type="STRING" id="34103.SAMN05421778_11027"/>